<dbReference type="Proteomes" id="UP000471031">
    <property type="component" value="Unassembled WGS sequence"/>
</dbReference>
<dbReference type="AlphaFoldDB" id="A0A845L8V8"/>
<feature type="compositionally biased region" description="Low complexity" evidence="1">
    <location>
        <begin position="39"/>
        <end position="50"/>
    </location>
</feature>
<evidence type="ECO:0000256" key="1">
    <source>
        <dbReference type="SAM" id="MobiDB-lite"/>
    </source>
</evidence>
<accession>A0A845L8V8</accession>
<evidence type="ECO:0000313" key="4">
    <source>
        <dbReference type="Proteomes" id="UP000471031"/>
    </source>
</evidence>
<proteinExistence type="predicted"/>
<sequence length="227" mass="23293">MKQKMLLPVLILSLALVAGCNNSAAPTAKANGKKPDTEASANANANAGAALPVPKRPPELVGKVKDIVGNEVTIFKGKMEEPAGERAPEENGQATRPAGERRRSGNENGGVNSDVNSDVGKNNGTRPAGVPRNRMTFTEETETFLIPVGVPIATMQRGSGDAAAAQLTDIKKDQVIRLWKNNDAIEFVQISGGNPGGQRPNAPGAGQAGQGGAGGARGGSSPEGGRR</sequence>
<keyword evidence="4" id="KW-1185">Reference proteome</keyword>
<reference evidence="3 4" key="1">
    <citation type="submission" date="2020-01" db="EMBL/GenBank/DDBJ databases">
        <title>Whole genome sequence of Heliobacterium gestii DSM 11169.</title>
        <authorList>
            <person name="Kyndt J.A."/>
            <person name="Meyer T.E."/>
        </authorList>
    </citation>
    <scope>NUCLEOTIDE SEQUENCE [LARGE SCALE GENOMIC DNA]</scope>
    <source>
        <strain evidence="3 4">DSM 11169</strain>
    </source>
</reference>
<feature type="chain" id="PRO_5038605127" evidence="2">
    <location>
        <begin position="25"/>
        <end position="227"/>
    </location>
</feature>
<comment type="caution">
    <text evidence="3">The sequence shown here is derived from an EMBL/GenBank/DDBJ whole genome shotgun (WGS) entry which is preliminary data.</text>
</comment>
<dbReference type="PROSITE" id="PS51257">
    <property type="entry name" value="PROKAR_LIPOPROTEIN"/>
    <property type="match status" value="1"/>
</dbReference>
<feature type="region of interest" description="Disordered" evidence="1">
    <location>
        <begin position="189"/>
        <end position="227"/>
    </location>
</feature>
<dbReference type="OrthoDB" id="1787414at2"/>
<evidence type="ECO:0000313" key="3">
    <source>
        <dbReference type="EMBL" id="MZP41664.1"/>
    </source>
</evidence>
<feature type="compositionally biased region" description="Gly residues" evidence="1">
    <location>
        <begin position="206"/>
        <end position="227"/>
    </location>
</feature>
<protein>
    <submittedName>
        <fullName evidence="3">Uncharacterized protein</fullName>
    </submittedName>
</protein>
<feature type="region of interest" description="Disordered" evidence="1">
    <location>
        <begin position="24"/>
        <end position="57"/>
    </location>
</feature>
<name>A0A845L8V8_HELGE</name>
<organism evidence="3 4">
    <name type="scientific">Heliomicrobium gestii</name>
    <name type="common">Heliobacterium gestii</name>
    <dbReference type="NCBI Taxonomy" id="2699"/>
    <lineage>
        <taxon>Bacteria</taxon>
        <taxon>Bacillati</taxon>
        <taxon>Bacillota</taxon>
        <taxon>Clostridia</taxon>
        <taxon>Eubacteriales</taxon>
        <taxon>Heliobacteriaceae</taxon>
        <taxon>Heliomicrobium</taxon>
    </lineage>
</organism>
<dbReference type="RefSeq" id="WP_161260241.1">
    <property type="nucleotide sequence ID" value="NZ_JAFBDC010000001.1"/>
</dbReference>
<gene>
    <name evidence="3" type="ORF">GTO89_01290</name>
</gene>
<feature type="signal peptide" evidence="2">
    <location>
        <begin position="1"/>
        <end position="24"/>
    </location>
</feature>
<feature type="compositionally biased region" description="Polar residues" evidence="1">
    <location>
        <begin position="114"/>
        <end position="125"/>
    </location>
</feature>
<feature type="region of interest" description="Disordered" evidence="1">
    <location>
        <begin position="78"/>
        <end position="136"/>
    </location>
</feature>
<dbReference type="EMBL" id="WXEX01000001">
    <property type="protein sequence ID" value="MZP41664.1"/>
    <property type="molecule type" value="Genomic_DNA"/>
</dbReference>
<keyword evidence="2" id="KW-0732">Signal</keyword>
<evidence type="ECO:0000256" key="2">
    <source>
        <dbReference type="SAM" id="SignalP"/>
    </source>
</evidence>
<feature type="compositionally biased region" description="Basic and acidic residues" evidence="1">
    <location>
        <begin position="78"/>
        <end position="89"/>
    </location>
</feature>